<feature type="transmembrane region" description="Helical" evidence="2">
    <location>
        <begin position="20"/>
        <end position="43"/>
    </location>
</feature>
<sequence>MRAAATNEGSTEMTNIKFTAARIIVLTVIAAGGFTAVGTMAAAEATSTATVSTPTITPSPTPTPTPPGTDGHTPWG</sequence>
<dbReference type="Proteomes" id="UP001500888">
    <property type="component" value="Unassembled WGS sequence"/>
</dbReference>
<keyword evidence="2" id="KW-1133">Transmembrane helix</keyword>
<keyword evidence="4" id="KW-1185">Reference proteome</keyword>
<organism evidence="3 4">
    <name type="scientific">Sphaerisporangium flaviroseum</name>
    <dbReference type="NCBI Taxonomy" id="509199"/>
    <lineage>
        <taxon>Bacteria</taxon>
        <taxon>Bacillati</taxon>
        <taxon>Actinomycetota</taxon>
        <taxon>Actinomycetes</taxon>
        <taxon>Streptosporangiales</taxon>
        <taxon>Streptosporangiaceae</taxon>
        <taxon>Sphaerisporangium</taxon>
    </lineage>
</organism>
<gene>
    <name evidence="3" type="ORF">GCM10022226_44970</name>
</gene>
<evidence type="ECO:0000313" key="4">
    <source>
        <dbReference type="Proteomes" id="UP001500888"/>
    </source>
</evidence>
<reference evidence="4" key="1">
    <citation type="journal article" date="2019" name="Int. J. Syst. Evol. Microbiol.">
        <title>The Global Catalogue of Microorganisms (GCM) 10K type strain sequencing project: providing services to taxonomists for standard genome sequencing and annotation.</title>
        <authorList>
            <consortium name="The Broad Institute Genomics Platform"/>
            <consortium name="The Broad Institute Genome Sequencing Center for Infectious Disease"/>
            <person name="Wu L."/>
            <person name="Ma J."/>
        </authorList>
    </citation>
    <scope>NUCLEOTIDE SEQUENCE [LARGE SCALE GENOMIC DNA]</scope>
    <source>
        <strain evidence="4">JCM 16908</strain>
    </source>
</reference>
<name>A0ABP7IJ54_9ACTN</name>
<keyword evidence="2" id="KW-0812">Transmembrane</keyword>
<accession>A0ABP7IJ54</accession>
<evidence type="ECO:0000313" key="3">
    <source>
        <dbReference type="EMBL" id="GAA3819518.1"/>
    </source>
</evidence>
<feature type="region of interest" description="Disordered" evidence="1">
    <location>
        <begin position="48"/>
        <end position="76"/>
    </location>
</feature>
<keyword evidence="2" id="KW-0472">Membrane</keyword>
<protein>
    <submittedName>
        <fullName evidence="3">Uncharacterized protein</fullName>
    </submittedName>
</protein>
<evidence type="ECO:0000256" key="2">
    <source>
        <dbReference type="SAM" id="Phobius"/>
    </source>
</evidence>
<evidence type="ECO:0000256" key="1">
    <source>
        <dbReference type="SAM" id="MobiDB-lite"/>
    </source>
</evidence>
<feature type="compositionally biased region" description="Pro residues" evidence="1">
    <location>
        <begin position="57"/>
        <end position="67"/>
    </location>
</feature>
<proteinExistence type="predicted"/>
<comment type="caution">
    <text evidence="3">The sequence shown here is derived from an EMBL/GenBank/DDBJ whole genome shotgun (WGS) entry which is preliminary data.</text>
</comment>
<dbReference type="EMBL" id="BAAAZR010000011">
    <property type="protein sequence ID" value="GAA3819518.1"/>
    <property type="molecule type" value="Genomic_DNA"/>
</dbReference>